<gene>
    <name evidence="1" type="ORF">SAMN05444682_115114</name>
</gene>
<dbReference type="EMBL" id="FOQO01000015">
    <property type="protein sequence ID" value="SFJ88087.1"/>
    <property type="molecule type" value="Genomic_DNA"/>
</dbReference>
<accession>A0A1I3V1Q1</accession>
<reference evidence="1 2" key="1">
    <citation type="submission" date="2016-10" db="EMBL/GenBank/DDBJ databases">
        <authorList>
            <person name="de Groot N.N."/>
        </authorList>
    </citation>
    <scope>NUCLEOTIDE SEQUENCE [LARGE SCALE GENOMIC DNA]</scope>
    <source>
        <strain evidence="1 2">RK1</strain>
    </source>
</reference>
<dbReference type="AlphaFoldDB" id="A0A1I3V1Q1"/>
<dbReference type="Proteomes" id="UP000198670">
    <property type="component" value="Unassembled WGS sequence"/>
</dbReference>
<evidence type="ECO:0000313" key="1">
    <source>
        <dbReference type="EMBL" id="SFJ88087.1"/>
    </source>
</evidence>
<protein>
    <submittedName>
        <fullName evidence="1">Uncharacterized protein</fullName>
    </submittedName>
</protein>
<keyword evidence="2" id="KW-1185">Reference proteome</keyword>
<name>A0A1I3V1Q1_9SPHI</name>
<organism evidence="1 2">
    <name type="scientific">Parapedobacter indicus</name>
    <dbReference type="NCBI Taxonomy" id="1477437"/>
    <lineage>
        <taxon>Bacteria</taxon>
        <taxon>Pseudomonadati</taxon>
        <taxon>Bacteroidota</taxon>
        <taxon>Sphingobacteriia</taxon>
        <taxon>Sphingobacteriales</taxon>
        <taxon>Sphingobacteriaceae</taxon>
        <taxon>Parapedobacter</taxon>
    </lineage>
</organism>
<proteinExistence type="predicted"/>
<evidence type="ECO:0000313" key="2">
    <source>
        <dbReference type="Proteomes" id="UP000198670"/>
    </source>
</evidence>
<dbReference type="STRING" id="1477437.SAMN05444682_115114"/>
<sequence>MNPDLSLYYSKDSRLRSFEDMHMHILAEFGVEIEGIVLGDGRNVKYRFEDEELGACEYWPSSDKVHIHTTNEWISPGIYWLYKRYTK</sequence>